<dbReference type="EMBL" id="LN614827">
    <property type="protein sequence ID" value="CEG58865.1"/>
    <property type="molecule type" value="Genomic_DNA"/>
</dbReference>
<keyword evidence="3" id="KW-0472">Membrane</keyword>
<evidence type="ECO:0000256" key="3">
    <source>
        <dbReference type="SAM" id="Phobius"/>
    </source>
</evidence>
<keyword evidence="3" id="KW-1133">Transmembrane helix</keyword>
<dbReference type="KEGG" id="lfa:LFA_3533"/>
<dbReference type="RefSeq" id="WP_045097096.1">
    <property type="nucleotide sequence ID" value="NZ_LN614827.1"/>
</dbReference>
<name>A0A098GA28_9GAMM</name>
<feature type="transmembrane region" description="Helical" evidence="3">
    <location>
        <begin position="460"/>
        <end position="482"/>
    </location>
</feature>
<accession>A0A098GA28</accession>
<dbReference type="AlphaFoldDB" id="A0A098GA28"/>
<evidence type="ECO:0000256" key="1">
    <source>
        <dbReference type="SAM" id="Coils"/>
    </source>
</evidence>
<dbReference type="Proteomes" id="UP000032430">
    <property type="component" value="Chromosome I"/>
</dbReference>
<reference evidence="5" key="1">
    <citation type="submission" date="2014-09" db="EMBL/GenBank/DDBJ databases">
        <authorList>
            <person name="Gomez-Valero L."/>
        </authorList>
    </citation>
    <scope>NUCLEOTIDE SEQUENCE [LARGE SCALE GENOMIC DNA]</scope>
    <source>
        <strain evidence="5">ATCC700992</strain>
    </source>
</reference>
<feature type="coiled-coil region" evidence="1">
    <location>
        <begin position="174"/>
        <end position="201"/>
    </location>
</feature>
<gene>
    <name evidence="4" type="ORF">LFA_3533</name>
</gene>
<sequence>MPTIVNGNLLAKKNKRKDYIEKRDYNSYQLYASDFKNIVSHYYEKHQIKILINGCTSSGLSIIAEKQEKIKEQIQLNDKYKYAAYLVNHWVERNSARNDVFHIARMAFNPFANHYNEIEKAIGSFLDEHGQIKQHLSENELADLDNICMGLSRKCIDLFNKKIDGYKINLLHDIEDVNLDKNEVLQEIAKIQNNLDDNEAVGYVFTNGHSIRVAHFEVLILTKDRIIKPVDWIEVKYRSITPSDIKGMYYLNICAGSEQLQPQTGYTESGTLGLLYLKELLKNKQQQLQEHTLTFSYYHQAKETKDYFFFPSPQSLRYSQSDRYNAFVKAMLEDTPTTIVDYKNETSQIKTLQGLLEESINIARQKNDIELVNQNLSILNNLPSFRRNWLAVYVEAEKRREAMDTTYLRRKENLYLAYRTQTMNRIANETKTTSLDTMFTDQLNEIEEIASTEMQEGKNLVSLIGAGIAAVVSTVCTQFSFFNTLTTSTGKKEEEPIVANTENGVTGGPQSS</sequence>
<dbReference type="HOGENOM" id="CLU_531884_0_0_6"/>
<feature type="region of interest" description="Disordered" evidence="2">
    <location>
        <begin position="490"/>
        <end position="512"/>
    </location>
</feature>
<evidence type="ECO:0000256" key="2">
    <source>
        <dbReference type="SAM" id="MobiDB-lite"/>
    </source>
</evidence>
<organism evidence="4 5">
    <name type="scientific">Legionella fallonii LLAP-10</name>
    <dbReference type="NCBI Taxonomy" id="1212491"/>
    <lineage>
        <taxon>Bacteria</taxon>
        <taxon>Pseudomonadati</taxon>
        <taxon>Pseudomonadota</taxon>
        <taxon>Gammaproteobacteria</taxon>
        <taxon>Legionellales</taxon>
        <taxon>Legionellaceae</taxon>
        <taxon>Legionella</taxon>
    </lineage>
</organism>
<evidence type="ECO:0000313" key="4">
    <source>
        <dbReference type="EMBL" id="CEG58865.1"/>
    </source>
</evidence>
<keyword evidence="5" id="KW-1185">Reference proteome</keyword>
<evidence type="ECO:0000313" key="5">
    <source>
        <dbReference type="Proteomes" id="UP000032430"/>
    </source>
</evidence>
<feature type="compositionally biased region" description="Polar residues" evidence="2">
    <location>
        <begin position="500"/>
        <end position="512"/>
    </location>
</feature>
<keyword evidence="3" id="KW-0812">Transmembrane</keyword>
<dbReference type="OrthoDB" id="5651045at2"/>
<keyword evidence="1" id="KW-0175">Coiled coil</keyword>
<proteinExistence type="predicted"/>
<protein>
    <submittedName>
        <fullName evidence="4">Uncharacterized protein</fullName>
    </submittedName>
</protein>